<evidence type="ECO:0000256" key="2">
    <source>
        <dbReference type="SAM" id="Phobius"/>
    </source>
</evidence>
<feature type="compositionally biased region" description="Basic and acidic residues" evidence="1">
    <location>
        <begin position="185"/>
        <end position="231"/>
    </location>
</feature>
<keyword evidence="2" id="KW-1133">Transmembrane helix</keyword>
<accession>A0AAW3JUR2</accession>
<sequence length="624" mass="71088">MNKKKLTAQGSITVFMTFIFMIILSLILDIFENTRIISSTGYMKNASLSAEKTLFGDYNLELYKEYGLFGYGGYNGIDYDDMCQEFREIVKKNLCVKPENALLTYTDIYKIKNITVKTEKSQGFKDGDNWDRQIKACLVSDTVDEIADKIKNKHSEDGTYDEKEVYKKLDDADSYETGKYKEKYADKNEKGSEEKQGKTEIENSDKDGNKSEKNDKTEAKKDKADEKRNDMEDADIGNPLEMFKELVQNGYLSLVCDISEVSNENIEKALVEDGYVSEEKKVKENVLSESSKKNKAGKNVLLEGSETNKVRKNVLLKGGGENKARKNVLSEDREKKISKSKKHEKTEDYESAGSFLKNIFSNTDMQDTDFKAIGSCGTNKLSEMIYAEKKLTSYAKSSASAVDYGMEYLICGKENERDNLTGVINRLISMRMLINFAIISKDEVIKAKALATATAIAGITGIEPVIKGVQYAIIAILAFEESCIDTAALLDGKKIPLLKNTTDIKIKYEEICTVSGSFFREKARQYQESDGKITANFIDYREYLFAFLAVVPEEKIKSRLFDIIQHDLRTRYNESFRIHDCIVAADYNITYSMKFAFPFLWNMYGKDLKYKKFRRQVSVSYRYG</sequence>
<organism evidence="3 4">
    <name type="scientific">Butyribacter intestini</name>
    <dbReference type="NCBI Taxonomy" id="1703332"/>
    <lineage>
        <taxon>Bacteria</taxon>
        <taxon>Bacillati</taxon>
        <taxon>Bacillota</taxon>
        <taxon>Clostridia</taxon>
        <taxon>Lachnospirales</taxon>
        <taxon>Lachnospiraceae</taxon>
        <taxon>Butyribacter</taxon>
    </lineage>
</organism>
<keyword evidence="2" id="KW-0472">Membrane</keyword>
<keyword evidence="2" id="KW-0812">Transmembrane</keyword>
<dbReference type="InterPro" id="IPR043756">
    <property type="entry name" value="DUF5702"/>
</dbReference>
<keyword evidence="4" id="KW-1185">Reference proteome</keyword>
<dbReference type="AlphaFoldDB" id="A0AAW3JUR2"/>
<feature type="region of interest" description="Disordered" evidence="1">
    <location>
        <begin position="185"/>
        <end position="234"/>
    </location>
</feature>
<feature type="region of interest" description="Disordered" evidence="1">
    <location>
        <begin position="323"/>
        <end position="345"/>
    </location>
</feature>
<evidence type="ECO:0000256" key="1">
    <source>
        <dbReference type="SAM" id="MobiDB-lite"/>
    </source>
</evidence>
<comment type="caution">
    <text evidence="3">The sequence shown here is derived from an EMBL/GenBank/DDBJ whole genome shotgun (WGS) entry which is preliminary data.</text>
</comment>
<proteinExistence type="predicted"/>
<evidence type="ECO:0000313" key="3">
    <source>
        <dbReference type="EMBL" id="KQC85409.1"/>
    </source>
</evidence>
<dbReference type="Pfam" id="PF18960">
    <property type="entry name" value="DUF5702"/>
    <property type="match status" value="1"/>
</dbReference>
<evidence type="ECO:0000313" key="4">
    <source>
        <dbReference type="Proteomes" id="UP000050833"/>
    </source>
</evidence>
<dbReference type="EMBL" id="LLKB01000005">
    <property type="protein sequence ID" value="KQC85409.1"/>
    <property type="molecule type" value="Genomic_DNA"/>
</dbReference>
<reference evidence="3 4" key="1">
    <citation type="submission" date="2015-10" db="EMBL/GenBank/DDBJ databases">
        <title>Butyribacter intestini gen. nov., sp. nov., a butyric acid-producing bacterium of the family Lachnospiraceae isolated from the human faeces.</title>
        <authorList>
            <person name="Zou Y."/>
            <person name="Xue W."/>
            <person name="Luo G."/>
            <person name="Lv M."/>
        </authorList>
    </citation>
    <scope>NUCLEOTIDE SEQUENCE [LARGE SCALE GENOMIC DNA]</scope>
    <source>
        <strain evidence="3 4">TF01-11</strain>
    </source>
</reference>
<feature type="transmembrane region" description="Helical" evidence="2">
    <location>
        <begin position="12"/>
        <end position="31"/>
    </location>
</feature>
<feature type="compositionally biased region" description="Basic and acidic residues" evidence="1">
    <location>
        <begin position="323"/>
        <end position="337"/>
    </location>
</feature>
<name>A0AAW3JUR2_9FIRM</name>
<protein>
    <recommendedName>
        <fullName evidence="5">Flp pilus-assembly TadG-like N-terminal domain-containing protein</fullName>
    </recommendedName>
</protein>
<evidence type="ECO:0008006" key="5">
    <source>
        <dbReference type="Google" id="ProtNLM"/>
    </source>
</evidence>
<dbReference type="Proteomes" id="UP000050833">
    <property type="component" value="Unassembled WGS sequence"/>
</dbReference>
<gene>
    <name evidence="3" type="ORF">APZ18_12050</name>
</gene>